<feature type="transmembrane region" description="Helical" evidence="1">
    <location>
        <begin position="240"/>
        <end position="261"/>
    </location>
</feature>
<dbReference type="RefSeq" id="WP_192752535.1">
    <property type="nucleotide sequence ID" value="NZ_BAABJL010000119.1"/>
</dbReference>
<feature type="transmembrane region" description="Helical" evidence="1">
    <location>
        <begin position="120"/>
        <end position="153"/>
    </location>
</feature>
<dbReference type="EMBL" id="JADBEM010000001">
    <property type="protein sequence ID" value="MBE1608835.1"/>
    <property type="molecule type" value="Genomic_DNA"/>
</dbReference>
<evidence type="ECO:0000256" key="1">
    <source>
        <dbReference type="SAM" id="Phobius"/>
    </source>
</evidence>
<keyword evidence="1" id="KW-0812">Transmembrane</keyword>
<feature type="transmembrane region" description="Helical" evidence="1">
    <location>
        <begin position="192"/>
        <end position="220"/>
    </location>
</feature>
<feature type="transmembrane region" description="Helical" evidence="1">
    <location>
        <begin position="77"/>
        <end position="100"/>
    </location>
</feature>
<evidence type="ECO:0000313" key="3">
    <source>
        <dbReference type="Proteomes" id="UP000638648"/>
    </source>
</evidence>
<feature type="transmembrane region" description="Helical" evidence="1">
    <location>
        <begin position="46"/>
        <end position="65"/>
    </location>
</feature>
<evidence type="ECO:0000313" key="2">
    <source>
        <dbReference type="EMBL" id="MBE1608835.1"/>
    </source>
</evidence>
<accession>A0A927RE55</accession>
<organism evidence="2 3">
    <name type="scientific">Actinopolymorpha pittospori</name>
    <dbReference type="NCBI Taxonomy" id="648752"/>
    <lineage>
        <taxon>Bacteria</taxon>
        <taxon>Bacillati</taxon>
        <taxon>Actinomycetota</taxon>
        <taxon>Actinomycetes</taxon>
        <taxon>Propionibacteriales</taxon>
        <taxon>Actinopolymorphaceae</taxon>
        <taxon>Actinopolymorpha</taxon>
    </lineage>
</organism>
<dbReference type="AlphaFoldDB" id="A0A927RE55"/>
<keyword evidence="1" id="KW-1133">Transmembrane helix</keyword>
<proteinExistence type="predicted"/>
<feature type="transmembrane region" description="Helical" evidence="1">
    <location>
        <begin position="165"/>
        <end position="185"/>
    </location>
</feature>
<gene>
    <name evidence="2" type="ORF">HEB94_005683</name>
</gene>
<keyword evidence="3" id="KW-1185">Reference proteome</keyword>
<reference evidence="2" key="1">
    <citation type="submission" date="2020-10" db="EMBL/GenBank/DDBJ databases">
        <title>Sequencing the genomes of 1000 actinobacteria strains.</title>
        <authorList>
            <person name="Klenk H.-P."/>
        </authorList>
    </citation>
    <scope>NUCLEOTIDE SEQUENCE</scope>
    <source>
        <strain evidence="2">DSM 45354</strain>
    </source>
</reference>
<keyword evidence="1" id="KW-0472">Membrane</keyword>
<comment type="caution">
    <text evidence="2">The sequence shown here is derived from an EMBL/GenBank/DDBJ whole genome shotgun (WGS) entry which is preliminary data.</text>
</comment>
<name>A0A927RE55_9ACTN</name>
<dbReference type="Proteomes" id="UP000638648">
    <property type="component" value="Unassembled WGS sequence"/>
</dbReference>
<protein>
    <submittedName>
        <fullName evidence="2">ABC-type transport system involved in multi-copper enzyme maturation permease subunit</fullName>
    </submittedName>
</protein>
<sequence length="266" mass="27136">MTAMTDLINVKESLTPRERVGAVRLLLRSVRTEWTKLRTVRTTHGALLLTVVCTAGVAALLGWGVSTSSVDQPDARAVDLATVGLGFGQFGVLALAALTVTSEFGSDAIRTTLAATPARWAVVCAKAIVVAGYAFVGAFVAFVVAMYSAAAVLGRSPSDVLEAGALAAGVTAVMAALVLGIGTLLRGTAVTVLVAVALVLAPTIVAASVTNEVIVNVLGYLPAGLGEVVTGGQRDGLRRWMAAALLGAWVVVVLGAGTRVLSRRDT</sequence>